<proteinExistence type="predicted"/>
<accession>A0A1N7HK46</accession>
<organism evidence="1 2">
    <name type="scientific">Microbispora rosea</name>
    <dbReference type="NCBI Taxonomy" id="58117"/>
    <lineage>
        <taxon>Bacteria</taxon>
        <taxon>Bacillati</taxon>
        <taxon>Actinomycetota</taxon>
        <taxon>Actinomycetes</taxon>
        <taxon>Streptosporangiales</taxon>
        <taxon>Streptosporangiaceae</taxon>
        <taxon>Microbispora</taxon>
    </lineage>
</organism>
<feature type="non-terminal residue" evidence="1">
    <location>
        <position position="28"/>
    </location>
</feature>
<dbReference type="AlphaFoldDB" id="A0A1N7HK46"/>
<sequence>MTRERQLTDAFVELTDTLVGDFDVVDLL</sequence>
<dbReference type="Proteomes" id="UP000186096">
    <property type="component" value="Unassembled WGS sequence"/>
</dbReference>
<evidence type="ECO:0000313" key="1">
    <source>
        <dbReference type="EMBL" id="SIS25246.1"/>
    </source>
</evidence>
<keyword evidence="2" id="KW-1185">Reference proteome</keyword>
<protein>
    <submittedName>
        <fullName evidence="1">Uncharacterized protein</fullName>
    </submittedName>
</protein>
<reference evidence="2" key="1">
    <citation type="submission" date="2017-01" db="EMBL/GenBank/DDBJ databases">
        <authorList>
            <person name="Varghese N."/>
            <person name="Submissions S."/>
        </authorList>
    </citation>
    <scope>NUCLEOTIDE SEQUENCE [LARGE SCALE GENOMIC DNA]</scope>
    <source>
        <strain evidence="2">ATCC 12950</strain>
    </source>
</reference>
<gene>
    <name evidence="1" type="ORF">SAMN05421833_1648</name>
</gene>
<evidence type="ECO:0000313" key="2">
    <source>
        <dbReference type="Proteomes" id="UP000186096"/>
    </source>
</evidence>
<dbReference type="EMBL" id="FTNI01000064">
    <property type="protein sequence ID" value="SIS25246.1"/>
    <property type="molecule type" value="Genomic_DNA"/>
</dbReference>
<name>A0A1N7HK46_9ACTN</name>